<keyword evidence="1" id="KW-1133">Transmembrane helix</keyword>
<feature type="transmembrane region" description="Helical" evidence="1">
    <location>
        <begin position="12"/>
        <end position="35"/>
    </location>
</feature>
<feature type="transmembrane region" description="Helical" evidence="1">
    <location>
        <begin position="206"/>
        <end position="227"/>
    </location>
</feature>
<evidence type="ECO:0008006" key="4">
    <source>
        <dbReference type="Google" id="ProtNLM"/>
    </source>
</evidence>
<proteinExistence type="predicted"/>
<comment type="caution">
    <text evidence="2">The sequence shown here is derived from an EMBL/GenBank/DDBJ whole genome shotgun (WGS) entry which is preliminary data.</text>
</comment>
<keyword evidence="1" id="KW-0472">Membrane</keyword>
<dbReference type="Proteomes" id="UP001296706">
    <property type="component" value="Unassembled WGS sequence"/>
</dbReference>
<feature type="transmembrane region" description="Helical" evidence="1">
    <location>
        <begin position="139"/>
        <end position="160"/>
    </location>
</feature>
<name>A0ABX1RLW6_9PSEU</name>
<evidence type="ECO:0000313" key="3">
    <source>
        <dbReference type="Proteomes" id="UP001296706"/>
    </source>
</evidence>
<keyword evidence="3" id="KW-1185">Reference proteome</keyword>
<feature type="transmembrane region" description="Helical" evidence="1">
    <location>
        <begin position="167"/>
        <end position="186"/>
    </location>
</feature>
<accession>A0ABX1RLW6</accession>
<organism evidence="2 3">
    <name type="scientific">Pseudonocardia xinjiangensis</name>
    <dbReference type="NCBI Taxonomy" id="75289"/>
    <lineage>
        <taxon>Bacteria</taxon>
        <taxon>Bacillati</taxon>
        <taxon>Actinomycetota</taxon>
        <taxon>Actinomycetes</taxon>
        <taxon>Pseudonocardiales</taxon>
        <taxon>Pseudonocardiaceae</taxon>
        <taxon>Pseudonocardia</taxon>
    </lineage>
</organism>
<dbReference type="EMBL" id="JAAXKY010000094">
    <property type="protein sequence ID" value="NMH80243.1"/>
    <property type="molecule type" value="Genomic_DNA"/>
</dbReference>
<dbReference type="RefSeq" id="WP_169398299.1">
    <property type="nucleotide sequence ID" value="NZ_BAAAJH010000018.1"/>
</dbReference>
<feature type="transmembrane region" description="Helical" evidence="1">
    <location>
        <begin position="84"/>
        <end position="108"/>
    </location>
</feature>
<keyword evidence="1" id="KW-0812">Transmembrane</keyword>
<protein>
    <recommendedName>
        <fullName evidence="4">ABC-2 type transport system permease protein</fullName>
    </recommendedName>
</protein>
<reference evidence="2 3" key="1">
    <citation type="submission" date="2020-04" db="EMBL/GenBank/DDBJ databases">
        <authorList>
            <person name="Klaysubun C."/>
            <person name="Duangmal K."/>
            <person name="Lipun K."/>
        </authorList>
    </citation>
    <scope>NUCLEOTIDE SEQUENCE [LARGE SCALE GENOMIC DNA]</scope>
    <source>
        <strain evidence="2 3">JCM 11839</strain>
    </source>
</reference>
<feature type="transmembrane region" description="Helical" evidence="1">
    <location>
        <begin position="55"/>
        <end position="77"/>
    </location>
</feature>
<evidence type="ECO:0000313" key="2">
    <source>
        <dbReference type="EMBL" id="NMH80243.1"/>
    </source>
</evidence>
<sequence length="232" mass="25220">MNRVLDVVRVQLVNWRGIFAWPLGILALTLVINLVTFGVLSDDVPSNGRVTGSLVSIYIVMFVAHLQTITQVFPFALGLSVTRWAFYAGTTVLVVAQGLLFGLLLLLLELVERWTGGWGIGLRYIGLPFLVQDNLLLQWLAYAVPFLAFSAVGVCFGVVFKRWGQSGVYAVTIGAALVLAGLVLLVSRLGWWPAVGRFFTDQSTFALLAGYPLVIAVVLGAAGWLVIRRATP</sequence>
<evidence type="ECO:0000256" key="1">
    <source>
        <dbReference type="SAM" id="Phobius"/>
    </source>
</evidence>
<gene>
    <name evidence="2" type="ORF">HF577_24545</name>
</gene>